<dbReference type="RefSeq" id="WP_131894151.1">
    <property type="nucleotide sequence ID" value="NZ_SMKU01000075.1"/>
</dbReference>
<organism evidence="2 3">
    <name type="scientific">Actinomadura rubrisoli</name>
    <dbReference type="NCBI Taxonomy" id="2530368"/>
    <lineage>
        <taxon>Bacteria</taxon>
        <taxon>Bacillati</taxon>
        <taxon>Actinomycetota</taxon>
        <taxon>Actinomycetes</taxon>
        <taxon>Streptosporangiales</taxon>
        <taxon>Thermomonosporaceae</taxon>
        <taxon>Actinomadura</taxon>
    </lineage>
</organism>
<gene>
    <name evidence="2" type="ORF">E1298_16600</name>
</gene>
<feature type="compositionally biased region" description="Low complexity" evidence="1">
    <location>
        <begin position="1"/>
        <end position="15"/>
    </location>
</feature>
<dbReference type="OrthoDB" id="3538584at2"/>
<sequence length="285" mass="28582">MATVGALGGPALAGPTPYPSAKPKQTQTSPAKPRTKIGNIGYQVVVGNWVIADAGGFVRVAADCPAGMQVLSGGEENTISGGVVLTVSYPESPTRWTSFAANTSSGTASVRGYAVCGSGISGHQIVTNDFNVGGNSSIGFAGTCPQGKLALGGGESNSNPNGGLRIGSSFNPPTSGGSYFWGVDVVNTSLITQNWRLFTMCGGGLSRYQRVQGPDVNLPAGGFGSASATCPDGMVALGGGGLNASRGEAVLTDSFPTGDGRGWSVYSKNISNDGSHVHVDVVCGA</sequence>
<comment type="caution">
    <text evidence="2">The sequence shown here is derived from an EMBL/GenBank/DDBJ whole genome shotgun (WGS) entry which is preliminary data.</text>
</comment>
<evidence type="ECO:0000313" key="2">
    <source>
        <dbReference type="EMBL" id="TDD87111.1"/>
    </source>
</evidence>
<keyword evidence="3" id="KW-1185">Reference proteome</keyword>
<dbReference type="EMBL" id="SMKU01000075">
    <property type="protein sequence ID" value="TDD87111.1"/>
    <property type="molecule type" value="Genomic_DNA"/>
</dbReference>
<reference evidence="2 3" key="1">
    <citation type="submission" date="2019-03" db="EMBL/GenBank/DDBJ databases">
        <title>Draft genome sequences of novel Actinobacteria.</title>
        <authorList>
            <person name="Sahin N."/>
            <person name="Ay H."/>
            <person name="Saygin H."/>
        </authorList>
    </citation>
    <scope>NUCLEOTIDE SEQUENCE [LARGE SCALE GENOMIC DNA]</scope>
    <source>
        <strain evidence="2 3">H3C3</strain>
    </source>
</reference>
<proteinExistence type="predicted"/>
<feature type="region of interest" description="Disordered" evidence="1">
    <location>
        <begin position="1"/>
        <end position="35"/>
    </location>
</feature>
<evidence type="ECO:0000313" key="3">
    <source>
        <dbReference type="Proteomes" id="UP000294513"/>
    </source>
</evidence>
<protein>
    <submittedName>
        <fullName evidence="2">Uncharacterized protein</fullName>
    </submittedName>
</protein>
<accession>A0A4R5BKC2</accession>
<dbReference type="Proteomes" id="UP000294513">
    <property type="component" value="Unassembled WGS sequence"/>
</dbReference>
<evidence type="ECO:0000256" key="1">
    <source>
        <dbReference type="SAM" id="MobiDB-lite"/>
    </source>
</evidence>
<dbReference type="AlphaFoldDB" id="A0A4R5BKC2"/>
<name>A0A4R5BKC2_9ACTN</name>